<protein>
    <recommendedName>
        <fullName evidence="3">Copia protein</fullName>
    </recommendedName>
</protein>
<name>A0A9Q3FFQ6_9BASI</name>
<dbReference type="Proteomes" id="UP000765509">
    <property type="component" value="Unassembled WGS sequence"/>
</dbReference>
<sequence>MYGKGIISWRSKKLGVVSSSSTEAEFQSYLASCHEENWLDLLKSEVSNEYIQKIKIYSDNQGAISRAKNPIYHSRTKHIEVHYNSIRDSIEKNEVMLEYLPTNELIADCLTKALDQNKLEHFKKKKGLQREIDSLAKVAINIDGLPQSRGRVERAIFKSQQETKLIEELIY</sequence>
<organism evidence="1 2">
    <name type="scientific">Austropuccinia psidii MF-1</name>
    <dbReference type="NCBI Taxonomy" id="1389203"/>
    <lineage>
        <taxon>Eukaryota</taxon>
        <taxon>Fungi</taxon>
        <taxon>Dikarya</taxon>
        <taxon>Basidiomycota</taxon>
        <taxon>Pucciniomycotina</taxon>
        <taxon>Pucciniomycetes</taxon>
        <taxon>Pucciniales</taxon>
        <taxon>Sphaerophragmiaceae</taxon>
        <taxon>Austropuccinia</taxon>
    </lineage>
</organism>
<evidence type="ECO:0000313" key="2">
    <source>
        <dbReference type="Proteomes" id="UP000765509"/>
    </source>
</evidence>
<evidence type="ECO:0008006" key="3">
    <source>
        <dbReference type="Google" id="ProtNLM"/>
    </source>
</evidence>
<dbReference type="PANTHER" id="PTHR11439">
    <property type="entry name" value="GAG-POL-RELATED RETROTRANSPOSON"/>
    <property type="match status" value="1"/>
</dbReference>
<dbReference type="EMBL" id="AVOT02043797">
    <property type="protein sequence ID" value="MBW0539208.1"/>
    <property type="molecule type" value="Genomic_DNA"/>
</dbReference>
<evidence type="ECO:0000313" key="1">
    <source>
        <dbReference type="EMBL" id="MBW0539208.1"/>
    </source>
</evidence>
<accession>A0A9Q3FFQ6</accession>
<dbReference type="CDD" id="cd09272">
    <property type="entry name" value="RNase_HI_RT_Ty1"/>
    <property type="match status" value="1"/>
</dbReference>
<gene>
    <name evidence="1" type="ORF">O181_078923</name>
</gene>
<proteinExistence type="predicted"/>
<comment type="caution">
    <text evidence="1">The sequence shown here is derived from an EMBL/GenBank/DDBJ whole genome shotgun (WGS) entry which is preliminary data.</text>
</comment>
<keyword evidence="2" id="KW-1185">Reference proteome</keyword>
<dbReference type="AlphaFoldDB" id="A0A9Q3FFQ6"/>
<dbReference type="OrthoDB" id="4772102at2759"/>
<dbReference type="PANTHER" id="PTHR11439:SF483">
    <property type="entry name" value="PEPTIDE SYNTHASE GLIP-LIKE, PUTATIVE (AFU_ORTHOLOGUE AFUA_3G12920)-RELATED"/>
    <property type="match status" value="1"/>
</dbReference>
<reference evidence="1" key="1">
    <citation type="submission" date="2021-03" db="EMBL/GenBank/DDBJ databases">
        <title>Draft genome sequence of rust myrtle Austropuccinia psidii MF-1, a brazilian biotype.</title>
        <authorList>
            <person name="Quecine M.C."/>
            <person name="Pachon D.M.R."/>
            <person name="Bonatelli M.L."/>
            <person name="Correr F.H."/>
            <person name="Franceschini L.M."/>
            <person name="Leite T.F."/>
            <person name="Margarido G.R.A."/>
            <person name="Almeida C.A."/>
            <person name="Ferrarezi J.A."/>
            <person name="Labate C.A."/>
        </authorList>
    </citation>
    <scope>NUCLEOTIDE SEQUENCE</scope>
    <source>
        <strain evidence="1">MF-1</strain>
    </source>
</reference>